<dbReference type="AlphaFoldDB" id="A0A811UY96"/>
<organism evidence="1 2">
    <name type="scientific">Ceratitis capitata</name>
    <name type="common">Mediterranean fruit fly</name>
    <name type="synonym">Tephritis capitata</name>
    <dbReference type="NCBI Taxonomy" id="7213"/>
    <lineage>
        <taxon>Eukaryota</taxon>
        <taxon>Metazoa</taxon>
        <taxon>Ecdysozoa</taxon>
        <taxon>Arthropoda</taxon>
        <taxon>Hexapoda</taxon>
        <taxon>Insecta</taxon>
        <taxon>Pterygota</taxon>
        <taxon>Neoptera</taxon>
        <taxon>Endopterygota</taxon>
        <taxon>Diptera</taxon>
        <taxon>Brachycera</taxon>
        <taxon>Muscomorpha</taxon>
        <taxon>Tephritoidea</taxon>
        <taxon>Tephritidae</taxon>
        <taxon>Ceratitis</taxon>
        <taxon>Ceratitis</taxon>
    </lineage>
</organism>
<name>A0A811UY96_CERCA</name>
<accession>A0A811UY96</accession>
<evidence type="ECO:0000313" key="1">
    <source>
        <dbReference type="EMBL" id="CAD7002053.1"/>
    </source>
</evidence>
<dbReference type="Proteomes" id="UP000606786">
    <property type="component" value="Unassembled WGS sequence"/>
</dbReference>
<comment type="caution">
    <text evidence="1">The sequence shown here is derived from an EMBL/GenBank/DDBJ whole genome shotgun (WGS) entry which is preliminary data.</text>
</comment>
<evidence type="ECO:0000313" key="2">
    <source>
        <dbReference type="Proteomes" id="UP000606786"/>
    </source>
</evidence>
<keyword evidence="2" id="KW-1185">Reference proteome</keyword>
<dbReference type="EMBL" id="CAJHJT010000023">
    <property type="protein sequence ID" value="CAD7002053.1"/>
    <property type="molecule type" value="Genomic_DNA"/>
</dbReference>
<gene>
    <name evidence="1" type="ORF">CCAP1982_LOCUS10541</name>
</gene>
<reference evidence="1" key="1">
    <citation type="submission" date="2020-11" db="EMBL/GenBank/DDBJ databases">
        <authorList>
            <person name="Whitehead M."/>
        </authorList>
    </citation>
    <scope>NUCLEOTIDE SEQUENCE</scope>
    <source>
        <strain evidence="1">EGII</strain>
    </source>
</reference>
<proteinExistence type="predicted"/>
<protein>
    <submittedName>
        <fullName evidence="1">(Mediterranean fruit fly) hypothetical protein</fullName>
    </submittedName>
</protein>
<sequence length="247" mass="28347">MSDTGDGKPRIEYAKSHDTSSTTAMLTRINELLYQLASKSDSAKFRPRAPTSAMLSSACPAKSHTNLCHIPRRTQRMAVVQRLFYDKIYSKLLDFAEAKNTSIKNLRDTKTLNCFPILQTTQDPNNQIRSPHISTHTKRPTPHSPPLFDMKTHTEIPLSQLKVIFTCKSRNCHHGFSSPEQIIVARIVWRHFFTCIATYHSLEHHATPLKSYSLIYQTAEKLYCYAQAKFSLFRDKLSKSKLPKYEL</sequence>